<sequence length="88" mass="10152">MQRIKFMVQLFLKEPLWFKILISITLLTSIIFSSSFFSATPLYQGISKLAAAIFFCAYGFKFKMNRLTSILFFTVAAICIYLSILAFR</sequence>
<name>A0A852T5Y6_9BACI</name>
<feature type="transmembrane region" description="Helical" evidence="1">
    <location>
        <begin position="16"/>
        <end position="36"/>
    </location>
</feature>
<dbReference type="Proteomes" id="UP000548423">
    <property type="component" value="Unassembled WGS sequence"/>
</dbReference>
<dbReference type="EMBL" id="JACCBX010000001">
    <property type="protein sequence ID" value="NYE03305.1"/>
    <property type="molecule type" value="Genomic_DNA"/>
</dbReference>
<evidence type="ECO:0000313" key="3">
    <source>
        <dbReference type="Proteomes" id="UP000548423"/>
    </source>
</evidence>
<reference evidence="3" key="1">
    <citation type="submission" date="2020-07" db="EMBL/GenBank/DDBJ databases">
        <authorList>
            <person name="Partida-Martinez L."/>
            <person name="Huntemann M."/>
            <person name="Clum A."/>
            <person name="Wang J."/>
            <person name="Palaniappan K."/>
            <person name="Ritter S."/>
            <person name="Chen I.-M."/>
            <person name="Stamatis D."/>
            <person name="Reddy T."/>
            <person name="O'Malley R."/>
            <person name="Daum C."/>
            <person name="Shapiro N."/>
            <person name="Ivanova N."/>
            <person name="Kyrpides N."/>
            <person name="Woyke T."/>
        </authorList>
    </citation>
    <scope>NUCLEOTIDE SEQUENCE [LARGE SCALE GENOMIC DNA]</scope>
    <source>
        <strain evidence="3">AT2.8</strain>
    </source>
</reference>
<keyword evidence="1" id="KW-0472">Membrane</keyword>
<comment type="caution">
    <text evidence="2">The sequence shown here is derived from an EMBL/GenBank/DDBJ whole genome shotgun (WGS) entry which is preliminary data.</text>
</comment>
<keyword evidence="1" id="KW-1133">Transmembrane helix</keyword>
<gene>
    <name evidence="2" type="ORF">F4694_000024</name>
</gene>
<reference evidence="3" key="2">
    <citation type="submission" date="2020-08" db="EMBL/GenBank/DDBJ databases">
        <title>The Agave Microbiome: Exploring the role of microbial communities in plant adaptations to desert environments.</title>
        <authorList>
            <person name="Partida-Martinez L.P."/>
        </authorList>
    </citation>
    <scope>NUCLEOTIDE SEQUENCE [LARGE SCALE GENOMIC DNA]</scope>
    <source>
        <strain evidence="3">AT2.8</strain>
    </source>
</reference>
<proteinExistence type="predicted"/>
<dbReference type="AlphaFoldDB" id="A0A852T5Y6"/>
<accession>A0A852T5Y6</accession>
<organism evidence="2 3">
    <name type="scientific">Neobacillus niacini</name>
    <dbReference type="NCBI Taxonomy" id="86668"/>
    <lineage>
        <taxon>Bacteria</taxon>
        <taxon>Bacillati</taxon>
        <taxon>Bacillota</taxon>
        <taxon>Bacilli</taxon>
        <taxon>Bacillales</taxon>
        <taxon>Bacillaceae</taxon>
        <taxon>Neobacillus</taxon>
    </lineage>
</organism>
<protein>
    <submittedName>
        <fullName evidence="2">Preprotein translocase subunit SecG</fullName>
    </submittedName>
</protein>
<keyword evidence="1" id="KW-0812">Transmembrane</keyword>
<evidence type="ECO:0000313" key="2">
    <source>
        <dbReference type="EMBL" id="NYE03305.1"/>
    </source>
</evidence>
<feature type="transmembrane region" description="Helical" evidence="1">
    <location>
        <begin position="67"/>
        <end position="87"/>
    </location>
</feature>
<evidence type="ECO:0000256" key="1">
    <source>
        <dbReference type="SAM" id="Phobius"/>
    </source>
</evidence>